<organism evidence="2 3">
    <name type="scientific">Trifolium medium</name>
    <dbReference type="NCBI Taxonomy" id="97028"/>
    <lineage>
        <taxon>Eukaryota</taxon>
        <taxon>Viridiplantae</taxon>
        <taxon>Streptophyta</taxon>
        <taxon>Embryophyta</taxon>
        <taxon>Tracheophyta</taxon>
        <taxon>Spermatophyta</taxon>
        <taxon>Magnoliopsida</taxon>
        <taxon>eudicotyledons</taxon>
        <taxon>Gunneridae</taxon>
        <taxon>Pentapetalae</taxon>
        <taxon>rosids</taxon>
        <taxon>fabids</taxon>
        <taxon>Fabales</taxon>
        <taxon>Fabaceae</taxon>
        <taxon>Papilionoideae</taxon>
        <taxon>50 kb inversion clade</taxon>
        <taxon>NPAAA clade</taxon>
        <taxon>Hologalegina</taxon>
        <taxon>IRL clade</taxon>
        <taxon>Trifolieae</taxon>
        <taxon>Trifolium</taxon>
    </lineage>
</organism>
<comment type="caution">
    <text evidence="2">The sequence shown here is derived from an EMBL/GenBank/DDBJ whole genome shotgun (WGS) entry which is preliminary data.</text>
</comment>
<keyword evidence="3" id="KW-1185">Reference proteome</keyword>
<feature type="compositionally biased region" description="Polar residues" evidence="1">
    <location>
        <begin position="40"/>
        <end position="55"/>
    </location>
</feature>
<accession>A0A392V0P3</accession>
<protein>
    <submittedName>
        <fullName evidence="2">Uncharacterized protein</fullName>
    </submittedName>
</protein>
<sequence length="55" mass="5884">MTTPSSVLHHGIRPPSPPPSFTHPHHEDITPPSPPPIDVLTTTDSHSVSPSLSCR</sequence>
<dbReference type="Proteomes" id="UP000265520">
    <property type="component" value="Unassembled WGS sequence"/>
</dbReference>
<evidence type="ECO:0000313" key="2">
    <source>
        <dbReference type="EMBL" id="MCI79960.1"/>
    </source>
</evidence>
<name>A0A392V0P3_9FABA</name>
<dbReference type="AlphaFoldDB" id="A0A392V0P3"/>
<reference evidence="2 3" key="1">
    <citation type="journal article" date="2018" name="Front. Plant Sci.">
        <title>Red Clover (Trifolium pratense) and Zigzag Clover (T. medium) - A Picture of Genomic Similarities and Differences.</title>
        <authorList>
            <person name="Dluhosova J."/>
            <person name="Istvanek J."/>
            <person name="Nedelnik J."/>
            <person name="Repkova J."/>
        </authorList>
    </citation>
    <scope>NUCLEOTIDE SEQUENCE [LARGE SCALE GENOMIC DNA]</scope>
    <source>
        <strain evidence="3">cv. 10/8</strain>
        <tissue evidence="2">Leaf</tissue>
    </source>
</reference>
<dbReference type="EMBL" id="LXQA010984931">
    <property type="protein sequence ID" value="MCI79960.1"/>
    <property type="molecule type" value="Genomic_DNA"/>
</dbReference>
<feature type="region of interest" description="Disordered" evidence="1">
    <location>
        <begin position="1"/>
        <end position="55"/>
    </location>
</feature>
<evidence type="ECO:0000313" key="3">
    <source>
        <dbReference type="Proteomes" id="UP000265520"/>
    </source>
</evidence>
<evidence type="ECO:0000256" key="1">
    <source>
        <dbReference type="SAM" id="MobiDB-lite"/>
    </source>
</evidence>
<proteinExistence type="predicted"/>
<feature type="non-terminal residue" evidence="2">
    <location>
        <position position="55"/>
    </location>
</feature>